<sequence>MNWTDYLRFLMAFTFVIGLMGGFYLILKKLNLGNMQPTGQKRRLRIVEAIMLDSRHRAVILQRDDKEHLVILSPTGETVVETGIEAQNTNSVINDTQS</sequence>
<gene>
    <name evidence="7" type="ORF">DI586_04380</name>
</gene>
<comment type="subcellular location">
    <subcellularLocation>
        <location evidence="1">Cell membrane</location>
    </subcellularLocation>
</comment>
<evidence type="ECO:0000313" key="7">
    <source>
        <dbReference type="EMBL" id="PZP56224.1"/>
    </source>
</evidence>
<protein>
    <recommendedName>
        <fullName evidence="9">Flagellar assembly protein FliO</fullName>
    </recommendedName>
</protein>
<dbReference type="EMBL" id="QFOT01000033">
    <property type="protein sequence ID" value="PZP56224.1"/>
    <property type="molecule type" value="Genomic_DNA"/>
</dbReference>
<comment type="caution">
    <text evidence="7">The sequence shown here is derived from an EMBL/GenBank/DDBJ whole genome shotgun (WGS) entry which is preliminary data.</text>
</comment>
<evidence type="ECO:0000256" key="4">
    <source>
        <dbReference type="ARBA" id="ARBA00022989"/>
    </source>
</evidence>
<dbReference type="Proteomes" id="UP000249739">
    <property type="component" value="Unassembled WGS sequence"/>
</dbReference>
<evidence type="ECO:0000313" key="8">
    <source>
        <dbReference type="Proteomes" id="UP000249739"/>
    </source>
</evidence>
<feature type="transmembrane region" description="Helical" evidence="6">
    <location>
        <begin position="6"/>
        <end position="27"/>
    </location>
</feature>
<keyword evidence="4 6" id="KW-1133">Transmembrane helix</keyword>
<organism evidence="7 8">
    <name type="scientific">Micavibrio aeruginosavorus</name>
    <dbReference type="NCBI Taxonomy" id="349221"/>
    <lineage>
        <taxon>Bacteria</taxon>
        <taxon>Pseudomonadati</taxon>
        <taxon>Bdellovibrionota</taxon>
        <taxon>Bdellovibrionia</taxon>
        <taxon>Bdellovibrionales</taxon>
        <taxon>Pseudobdellovibrionaceae</taxon>
        <taxon>Micavibrio</taxon>
    </lineage>
</organism>
<evidence type="ECO:0000256" key="3">
    <source>
        <dbReference type="ARBA" id="ARBA00022692"/>
    </source>
</evidence>
<evidence type="ECO:0000256" key="2">
    <source>
        <dbReference type="ARBA" id="ARBA00022475"/>
    </source>
</evidence>
<evidence type="ECO:0000256" key="1">
    <source>
        <dbReference type="ARBA" id="ARBA00004236"/>
    </source>
</evidence>
<dbReference type="GO" id="GO:0044781">
    <property type="term" value="P:bacterial-type flagellum organization"/>
    <property type="evidence" value="ECO:0007669"/>
    <property type="project" value="InterPro"/>
</dbReference>
<dbReference type="GO" id="GO:0016020">
    <property type="term" value="C:membrane"/>
    <property type="evidence" value="ECO:0007669"/>
    <property type="project" value="InterPro"/>
</dbReference>
<keyword evidence="2" id="KW-1003">Cell membrane</keyword>
<dbReference type="AlphaFoldDB" id="A0A2W5FPA0"/>
<proteinExistence type="predicted"/>
<evidence type="ECO:0008006" key="9">
    <source>
        <dbReference type="Google" id="ProtNLM"/>
    </source>
</evidence>
<accession>A0A2W5FPA0</accession>
<evidence type="ECO:0000256" key="6">
    <source>
        <dbReference type="SAM" id="Phobius"/>
    </source>
</evidence>
<dbReference type="InterPro" id="IPR022781">
    <property type="entry name" value="Flagellar_biosynth_FliO"/>
</dbReference>
<name>A0A2W5FPA0_9BACT</name>
<evidence type="ECO:0000256" key="5">
    <source>
        <dbReference type="ARBA" id="ARBA00023136"/>
    </source>
</evidence>
<keyword evidence="3 6" id="KW-0812">Transmembrane</keyword>
<reference evidence="7 8" key="1">
    <citation type="submission" date="2017-08" db="EMBL/GenBank/DDBJ databases">
        <title>Infants hospitalized years apart are colonized by the same room-sourced microbial strains.</title>
        <authorList>
            <person name="Brooks B."/>
            <person name="Olm M.R."/>
            <person name="Firek B.A."/>
            <person name="Baker R."/>
            <person name="Thomas B.C."/>
            <person name="Morowitz M.J."/>
            <person name="Banfield J.F."/>
        </authorList>
    </citation>
    <scope>NUCLEOTIDE SEQUENCE [LARGE SCALE GENOMIC DNA]</scope>
    <source>
        <strain evidence="7">S2_006_000_R2_64</strain>
    </source>
</reference>
<dbReference type="Pfam" id="PF04347">
    <property type="entry name" value="FliO"/>
    <property type="match status" value="1"/>
</dbReference>
<keyword evidence="5 6" id="KW-0472">Membrane</keyword>